<dbReference type="Proteomes" id="UP000502611">
    <property type="component" value="Chromosome"/>
</dbReference>
<accession>A0A6M4G1C7</accession>
<evidence type="ECO:0000313" key="2">
    <source>
        <dbReference type="EMBL" id="QJR01142.1"/>
    </source>
</evidence>
<proteinExistence type="predicted"/>
<dbReference type="Pfam" id="PF18454">
    <property type="entry name" value="Mtd_N"/>
    <property type="match status" value="1"/>
</dbReference>
<gene>
    <name evidence="2" type="ORF">HH800_02360</name>
</gene>
<name>A0A6M4G1C7_SPHYA</name>
<dbReference type="EMBL" id="CP053021">
    <property type="protein sequence ID" value="QJR01142.1"/>
    <property type="molecule type" value="Genomic_DNA"/>
</dbReference>
<dbReference type="RefSeq" id="WP_169860067.1">
    <property type="nucleotide sequence ID" value="NZ_CP053021.1"/>
</dbReference>
<dbReference type="AlphaFoldDB" id="A0A6M4G1C7"/>
<organism evidence="2 3">
    <name type="scientific">Sphingobium yanoikuyae</name>
    <name type="common">Sphingomonas yanoikuyae</name>
    <dbReference type="NCBI Taxonomy" id="13690"/>
    <lineage>
        <taxon>Bacteria</taxon>
        <taxon>Pseudomonadati</taxon>
        <taxon>Pseudomonadota</taxon>
        <taxon>Alphaproteobacteria</taxon>
        <taxon>Sphingomonadales</taxon>
        <taxon>Sphingomonadaceae</taxon>
        <taxon>Sphingobium</taxon>
    </lineage>
</organism>
<evidence type="ECO:0000313" key="3">
    <source>
        <dbReference type="Proteomes" id="UP000502611"/>
    </source>
</evidence>
<protein>
    <submittedName>
        <fullName evidence="2">PE-PGRS family protein</fullName>
    </submittedName>
</protein>
<sequence length="130" mass="13137">MPTVRFQLRRDTAANWTSVNPTLGPGEPALETDTLLVKYGDGVAAWADLPYAAIDLPAVLAAYAGGAMPSAFTLSLVDGDDDEAWRAAIGAQAASARLSALAAVTPIADGDHAVGGVTITTSGGLITAIN</sequence>
<evidence type="ECO:0000259" key="1">
    <source>
        <dbReference type="Pfam" id="PF18454"/>
    </source>
</evidence>
<dbReference type="InterPro" id="IPR041352">
    <property type="entry name" value="Mtd_N"/>
</dbReference>
<feature type="domain" description="Major tropism determinant N-terminal" evidence="1">
    <location>
        <begin position="7"/>
        <end position="43"/>
    </location>
</feature>
<reference evidence="2 3" key="1">
    <citation type="submission" date="2020-04" db="EMBL/GenBank/DDBJ databases">
        <title>The Whole Genome Analysis of High salt-tolerant Sphingobium yanoikuyae YC-XJ2 with Aryl organophosphorus flame retardants (aryl-OPFRs)-degrading capacity and characteristics of Related phosphotriesterase.</title>
        <authorList>
            <person name="Li X."/>
        </authorList>
    </citation>
    <scope>NUCLEOTIDE SEQUENCE [LARGE SCALE GENOMIC DNA]</scope>
    <source>
        <strain evidence="2 3">YC-XJ2</strain>
    </source>
</reference>
<dbReference type="SUPFAM" id="SSF69349">
    <property type="entry name" value="Phage fibre proteins"/>
    <property type="match status" value="1"/>
</dbReference>